<dbReference type="Proteomes" id="UP000499080">
    <property type="component" value="Unassembled WGS sequence"/>
</dbReference>
<dbReference type="EMBL" id="BGPR01033910">
    <property type="protein sequence ID" value="GBO08031.1"/>
    <property type="molecule type" value="Genomic_DNA"/>
</dbReference>
<keyword evidence="2" id="KW-1185">Reference proteome</keyword>
<organism evidence="1 2">
    <name type="scientific">Araneus ventricosus</name>
    <name type="common">Orbweaver spider</name>
    <name type="synonym">Epeira ventricosa</name>
    <dbReference type="NCBI Taxonomy" id="182803"/>
    <lineage>
        <taxon>Eukaryota</taxon>
        <taxon>Metazoa</taxon>
        <taxon>Ecdysozoa</taxon>
        <taxon>Arthropoda</taxon>
        <taxon>Chelicerata</taxon>
        <taxon>Arachnida</taxon>
        <taxon>Araneae</taxon>
        <taxon>Araneomorphae</taxon>
        <taxon>Entelegynae</taxon>
        <taxon>Araneoidea</taxon>
        <taxon>Araneidae</taxon>
        <taxon>Araneus</taxon>
    </lineage>
</organism>
<evidence type="ECO:0000313" key="2">
    <source>
        <dbReference type="Proteomes" id="UP000499080"/>
    </source>
</evidence>
<comment type="caution">
    <text evidence="1">The sequence shown here is derived from an EMBL/GenBank/DDBJ whole genome shotgun (WGS) entry which is preliminary data.</text>
</comment>
<evidence type="ECO:0000313" key="1">
    <source>
        <dbReference type="EMBL" id="GBO08031.1"/>
    </source>
</evidence>
<accession>A0A4Y2U7H4</accession>
<reference evidence="1 2" key="1">
    <citation type="journal article" date="2019" name="Sci. Rep.">
        <title>Orb-weaving spider Araneus ventricosus genome elucidates the spidroin gene catalogue.</title>
        <authorList>
            <person name="Kono N."/>
            <person name="Nakamura H."/>
            <person name="Ohtoshi R."/>
            <person name="Moran D.A.P."/>
            <person name="Shinohara A."/>
            <person name="Yoshida Y."/>
            <person name="Fujiwara M."/>
            <person name="Mori M."/>
            <person name="Tomita M."/>
            <person name="Arakawa K."/>
        </authorList>
    </citation>
    <scope>NUCLEOTIDE SEQUENCE [LARGE SCALE GENOMIC DNA]</scope>
</reference>
<proteinExistence type="predicted"/>
<gene>
    <name evidence="1" type="ORF">AVEN_224429_1</name>
</gene>
<dbReference type="AlphaFoldDB" id="A0A4Y2U7H4"/>
<name>A0A4Y2U7H4_ARAVE</name>
<protein>
    <submittedName>
        <fullName evidence="1">Uncharacterized protein</fullName>
    </submittedName>
</protein>
<sequence length="93" mass="10363">MMNFYVSELPESEKTFLDLQLSVFLSMEKIARKRNELNVCLSVHLHSGGLARLPDGKWGPLHISQYEPPGCVLGMAVIAGITGFTAQNNRFLK</sequence>